<feature type="region of interest" description="Disordered" evidence="3">
    <location>
        <begin position="21"/>
        <end position="80"/>
    </location>
</feature>
<dbReference type="InterPro" id="IPR008937">
    <property type="entry name" value="Ras-like_GEF"/>
</dbReference>
<evidence type="ECO:0000256" key="4">
    <source>
        <dbReference type="SAM" id="SignalP"/>
    </source>
</evidence>
<proteinExistence type="predicted"/>
<feature type="compositionally biased region" description="Polar residues" evidence="3">
    <location>
        <begin position="62"/>
        <end position="76"/>
    </location>
</feature>
<feature type="compositionally biased region" description="Low complexity" evidence="3">
    <location>
        <begin position="21"/>
        <end position="33"/>
    </location>
</feature>
<keyword evidence="1 2" id="KW-0344">Guanine-nucleotide releasing factor</keyword>
<dbReference type="Gene3D" id="1.10.840.10">
    <property type="entry name" value="Ras guanine-nucleotide exchange factors catalytic domain"/>
    <property type="match status" value="1"/>
</dbReference>
<keyword evidence="4" id="KW-0732">Signal</keyword>
<dbReference type="STRING" id="1392247.A0A3N4KSH2"/>
<dbReference type="PANTHER" id="PTHR23113">
    <property type="entry name" value="GUANINE NUCLEOTIDE EXCHANGE FACTOR"/>
    <property type="match status" value="1"/>
</dbReference>
<feature type="compositionally biased region" description="Low complexity" evidence="3">
    <location>
        <begin position="109"/>
        <end position="124"/>
    </location>
</feature>
<dbReference type="AlphaFoldDB" id="A0A3N4KSH2"/>
<feature type="region of interest" description="Disordered" evidence="3">
    <location>
        <begin position="105"/>
        <end position="124"/>
    </location>
</feature>
<feature type="region of interest" description="Disordered" evidence="3">
    <location>
        <begin position="130"/>
        <end position="152"/>
    </location>
</feature>
<dbReference type="PANTHER" id="PTHR23113:SF99">
    <property type="entry name" value="RASGEF DOMAIN-CONTAINING PROTEIN"/>
    <property type="match status" value="1"/>
</dbReference>
<gene>
    <name evidence="6" type="ORF">P167DRAFT_545756</name>
</gene>
<reference evidence="6 7" key="1">
    <citation type="journal article" date="2018" name="Nat. Ecol. Evol.">
        <title>Pezizomycetes genomes reveal the molecular basis of ectomycorrhizal truffle lifestyle.</title>
        <authorList>
            <person name="Murat C."/>
            <person name="Payen T."/>
            <person name="Noel B."/>
            <person name="Kuo A."/>
            <person name="Morin E."/>
            <person name="Chen J."/>
            <person name="Kohler A."/>
            <person name="Krizsan K."/>
            <person name="Balestrini R."/>
            <person name="Da Silva C."/>
            <person name="Montanini B."/>
            <person name="Hainaut M."/>
            <person name="Levati E."/>
            <person name="Barry K.W."/>
            <person name="Belfiori B."/>
            <person name="Cichocki N."/>
            <person name="Clum A."/>
            <person name="Dockter R.B."/>
            <person name="Fauchery L."/>
            <person name="Guy J."/>
            <person name="Iotti M."/>
            <person name="Le Tacon F."/>
            <person name="Lindquist E.A."/>
            <person name="Lipzen A."/>
            <person name="Malagnac F."/>
            <person name="Mello A."/>
            <person name="Molinier V."/>
            <person name="Miyauchi S."/>
            <person name="Poulain J."/>
            <person name="Riccioni C."/>
            <person name="Rubini A."/>
            <person name="Sitrit Y."/>
            <person name="Splivallo R."/>
            <person name="Traeger S."/>
            <person name="Wang M."/>
            <person name="Zifcakova L."/>
            <person name="Wipf D."/>
            <person name="Zambonelli A."/>
            <person name="Paolocci F."/>
            <person name="Nowrousian M."/>
            <person name="Ottonello S."/>
            <person name="Baldrian P."/>
            <person name="Spatafora J.W."/>
            <person name="Henrissat B."/>
            <person name="Nagy L.G."/>
            <person name="Aury J.M."/>
            <person name="Wincker P."/>
            <person name="Grigoriev I.V."/>
            <person name="Bonfante P."/>
            <person name="Martin F.M."/>
        </authorList>
    </citation>
    <scope>NUCLEOTIDE SEQUENCE [LARGE SCALE GENOMIC DNA]</scope>
    <source>
        <strain evidence="6 7">CCBAS932</strain>
    </source>
</reference>
<dbReference type="InterPro" id="IPR023578">
    <property type="entry name" value="Ras_GEF_dom_sf"/>
</dbReference>
<dbReference type="EMBL" id="ML119130">
    <property type="protein sequence ID" value="RPB12242.1"/>
    <property type="molecule type" value="Genomic_DNA"/>
</dbReference>
<feature type="signal peptide" evidence="4">
    <location>
        <begin position="1"/>
        <end position="19"/>
    </location>
</feature>
<feature type="domain" description="Ras-GEF" evidence="5">
    <location>
        <begin position="413"/>
        <end position="705"/>
    </location>
</feature>
<dbReference type="InterPro" id="IPR001895">
    <property type="entry name" value="RASGEF_cat_dom"/>
</dbReference>
<feature type="region of interest" description="Disordered" evidence="3">
    <location>
        <begin position="203"/>
        <end position="222"/>
    </location>
</feature>
<accession>A0A3N4KSH2</accession>
<sequence length="759" mass="85719">MYIWLGAGLLVSTARRLLPTTLPTHNTTTPRTTGISKETMDTSLNGSISRGTLSRFFKRAGSESSGSGDLQQTTSSHKTRKLGTLFSKEGRKLSLSQSIEHIASLSSSPNTPITPTTPTTPGTPTTFITPTTFNTPNTPATPRTPIVGTPKGRRRGTVLEAIAPEGEEEELRSYFDDDTEDEEERNTLRARMMAKVTNGFKSKSKVHVGEKKGTEEVGEATKKQGTELHRELHKYENIKVQTTVFGRDTSQETIDDDEMDFTGTFHYFAESNRKYVRPGRNEVLHIRDGGREYITVERINGVCSITAGVFECIVAELAHPVLTPHDYPSLFDNMVFCGSMLVGNITMLKTVFDQLKTSVGNSAQEVKHHKLEEAYKIYAKHQKKGWVSFRDIKMSYARPTKCDLVPVGLSTINIDDLTNYISLVDVILFRDGCEMGALDSHWKEKAQMEIPREYTSNDFFSERQAPFWWPVERIERILERQRMIKHWVALEIMHLDTSASRTQMIKVFISVAGNLLEMSDFHGVFCIMEGLQCPMVRNLERSWEDIGYLHLRLFKQLREIVNDKNVYHQFLGVESGNPVTPYYAHFLDEVTDIHNSKDHSARIKSTGTSKMHLDAPLSKFGVWDTEDRKAPATTSEDGTPKIPISLDFQKYRKLLSTVQSYQKRVQPEYKHCGEITSGCFVLKLHLVGMKNFVNLAEISDMTSPELKGRLNGMSQLIETRILEAWSLQPKNDIPPVYRDGDATRCLVLQNLQKALGNCA</sequence>
<evidence type="ECO:0000313" key="6">
    <source>
        <dbReference type="EMBL" id="RPB12242.1"/>
    </source>
</evidence>
<dbReference type="Pfam" id="PF00617">
    <property type="entry name" value="RasGEF"/>
    <property type="match status" value="1"/>
</dbReference>
<evidence type="ECO:0000256" key="2">
    <source>
        <dbReference type="PROSITE-ProRule" id="PRU00168"/>
    </source>
</evidence>
<feature type="chain" id="PRO_5018113242" description="Ras-GEF domain-containing protein" evidence="4">
    <location>
        <begin position="20"/>
        <end position="759"/>
    </location>
</feature>
<name>A0A3N4KSH2_9PEZI</name>
<organism evidence="6 7">
    <name type="scientific">Morchella conica CCBAS932</name>
    <dbReference type="NCBI Taxonomy" id="1392247"/>
    <lineage>
        <taxon>Eukaryota</taxon>
        <taxon>Fungi</taxon>
        <taxon>Dikarya</taxon>
        <taxon>Ascomycota</taxon>
        <taxon>Pezizomycotina</taxon>
        <taxon>Pezizomycetes</taxon>
        <taxon>Pezizales</taxon>
        <taxon>Morchellaceae</taxon>
        <taxon>Morchella</taxon>
    </lineage>
</organism>
<dbReference type="SMART" id="SM00147">
    <property type="entry name" value="RasGEF"/>
    <property type="match status" value="1"/>
</dbReference>
<evidence type="ECO:0000259" key="5">
    <source>
        <dbReference type="PROSITE" id="PS50009"/>
    </source>
</evidence>
<dbReference type="InParanoid" id="A0A3N4KSH2"/>
<feature type="compositionally biased region" description="Basic and acidic residues" evidence="3">
    <location>
        <begin position="207"/>
        <end position="222"/>
    </location>
</feature>
<evidence type="ECO:0000256" key="1">
    <source>
        <dbReference type="ARBA" id="ARBA00022658"/>
    </source>
</evidence>
<protein>
    <recommendedName>
        <fullName evidence="5">Ras-GEF domain-containing protein</fullName>
    </recommendedName>
</protein>
<feature type="compositionally biased region" description="Low complexity" evidence="3">
    <location>
        <begin position="130"/>
        <end position="146"/>
    </location>
</feature>
<dbReference type="GO" id="GO:0005085">
    <property type="term" value="F:guanyl-nucleotide exchange factor activity"/>
    <property type="evidence" value="ECO:0007669"/>
    <property type="project" value="UniProtKB-KW"/>
</dbReference>
<dbReference type="Proteomes" id="UP000277580">
    <property type="component" value="Unassembled WGS sequence"/>
</dbReference>
<feature type="compositionally biased region" description="Polar residues" evidence="3">
    <location>
        <begin position="41"/>
        <end position="52"/>
    </location>
</feature>
<dbReference type="PROSITE" id="PS50009">
    <property type="entry name" value="RASGEF_CAT"/>
    <property type="match status" value="1"/>
</dbReference>
<dbReference type="GO" id="GO:0007264">
    <property type="term" value="P:small GTPase-mediated signal transduction"/>
    <property type="evidence" value="ECO:0007669"/>
    <property type="project" value="InterPro"/>
</dbReference>
<dbReference type="OrthoDB" id="5331659at2759"/>
<dbReference type="InterPro" id="IPR036964">
    <property type="entry name" value="RASGEF_cat_dom_sf"/>
</dbReference>
<evidence type="ECO:0000313" key="7">
    <source>
        <dbReference type="Proteomes" id="UP000277580"/>
    </source>
</evidence>
<keyword evidence="7" id="KW-1185">Reference proteome</keyword>
<dbReference type="SUPFAM" id="SSF48366">
    <property type="entry name" value="Ras GEF"/>
    <property type="match status" value="1"/>
</dbReference>
<evidence type="ECO:0000256" key="3">
    <source>
        <dbReference type="SAM" id="MobiDB-lite"/>
    </source>
</evidence>